<evidence type="ECO:0000259" key="4">
    <source>
        <dbReference type="PROSITE" id="PS50949"/>
    </source>
</evidence>
<feature type="domain" description="HTH gntR-type" evidence="4">
    <location>
        <begin position="15"/>
        <end position="83"/>
    </location>
</feature>
<evidence type="ECO:0000313" key="6">
    <source>
        <dbReference type="Proteomes" id="UP001378188"/>
    </source>
</evidence>
<sequence>MPTTSSAFRPLRPPRNLTSELITRLTDEITAGNLAPGTRLPTEQEMMATFGVSRTVVREAIAVLRAEGLVETRQGSGAFVSVDPGRRPFRIDPEGLQSLAEVLNVMELRIAVESEAAGLAAERRTKADLARMDRTIAAFRKAIERGETAVDADYDFHAAIGRATGNTYFSQFLGFLGRFIIPRQTIHVDAEDADSRRQYLEGVLKEHLEIRRTIGDGEMIAARAAMRTHLEHGVQRYKRLAGQSAARR</sequence>
<dbReference type="InterPro" id="IPR008920">
    <property type="entry name" value="TF_FadR/GntR_C"/>
</dbReference>
<evidence type="ECO:0000313" key="5">
    <source>
        <dbReference type="EMBL" id="MEJ8572632.1"/>
    </source>
</evidence>
<dbReference type="PRINTS" id="PR00035">
    <property type="entry name" value="HTHGNTR"/>
</dbReference>
<protein>
    <submittedName>
        <fullName evidence="5">FadR/GntR family transcriptional regulator</fullName>
    </submittedName>
</protein>
<dbReference type="InterPro" id="IPR036388">
    <property type="entry name" value="WH-like_DNA-bd_sf"/>
</dbReference>
<keyword evidence="2" id="KW-0238">DNA-binding</keyword>
<dbReference type="PANTHER" id="PTHR43537:SF5">
    <property type="entry name" value="UXU OPERON TRANSCRIPTIONAL REGULATOR"/>
    <property type="match status" value="1"/>
</dbReference>
<dbReference type="SMART" id="SM00895">
    <property type="entry name" value="FCD"/>
    <property type="match status" value="1"/>
</dbReference>
<dbReference type="CDD" id="cd07377">
    <property type="entry name" value="WHTH_GntR"/>
    <property type="match status" value="1"/>
</dbReference>
<gene>
    <name evidence="5" type="ORF">V3328_14170</name>
</gene>
<keyword evidence="1" id="KW-0805">Transcription regulation</keyword>
<organism evidence="5 6">
    <name type="scientific">Microbaculum marinum</name>
    <dbReference type="NCBI Taxonomy" id="1764581"/>
    <lineage>
        <taxon>Bacteria</taxon>
        <taxon>Pseudomonadati</taxon>
        <taxon>Pseudomonadota</taxon>
        <taxon>Alphaproteobacteria</taxon>
        <taxon>Hyphomicrobiales</taxon>
        <taxon>Tepidamorphaceae</taxon>
        <taxon>Microbaculum</taxon>
    </lineage>
</organism>
<dbReference type="SUPFAM" id="SSF48008">
    <property type="entry name" value="GntR ligand-binding domain-like"/>
    <property type="match status" value="1"/>
</dbReference>
<dbReference type="InterPro" id="IPR036390">
    <property type="entry name" value="WH_DNA-bd_sf"/>
</dbReference>
<dbReference type="GO" id="GO:0003700">
    <property type="term" value="F:DNA-binding transcription factor activity"/>
    <property type="evidence" value="ECO:0007669"/>
    <property type="project" value="InterPro"/>
</dbReference>
<name>A0AAW9RQU7_9HYPH</name>
<dbReference type="Gene3D" id="1.10.10.10">
    <property type="entry name" value="Winged helix-like DNA-binding domain superfamily/Winged helix DNA-binding domain"/>
    <property type="match status" value="1"/>
</dbReference>
<dbReference type="PROSITE" id="PS50949">
    <property type="entry name" value="HTH_GNTR"/>
    <property type="match status" value="1"/>
</dbReference>
<keyword evidence="6" id="KW-1185">Reference proteome</keyword>
<dbReference type="Gene3D" id="1.20.120.530">
    <property type="entry name" value="GntR ligand-binding domain-like"/>
    <property type="match status" value="1"/>
</dbReference>
<evidence type="ECO:0000256" key="2">
    <source>
        <dbReference type="ARBA" id="ARBA00023125"/>
    </source>
</evidence>
<dbReference type="AlphaFoldDB" id="A0AAW9RQU7"/>
<evidence type="ECO:0000256" key="1">
    <source>
        <dbReference type="ARBA" id="ARBA00023015"/>
    </source>
</evidence>
<proteinExistence type="predicted"/>
<keyword evidence="3" id="KW-0804">Transcription</keyword>
<dbReference type="Pfam" id="PF07729">
    <property type="entry name" value="FCD"/>
    <property type="match status" value="1"/>
</dbReference>
<dbReference type="InterPro" id="IPR000524">
    <property type="entry name" value="Tscrpt_reg_HTH_GntR"/>
</dbReference>
<dbReference type="SMART" id="SM00345">
    <property type="entry name" value="HTH_GNTR"/>
    <property type="match status" value="1"/>
</dbReference>
<reference evidence="5 6" key="1">
    <citation type="submission" date="2024-02" db="EMBL/GenBank/DDBJ databases">
        <title>Genome analysis and characterization of Microbaculum marinisediminis sp. nov., isolated from marine sediment.</title>
        <authorList>
            <person name="Du Z.-J."/>
            <person name="Ye Y.-Q."/>
            <person name="Zhang Z.-R."/>
            <person name="Yuan S.-M."/>
            <person name="Zhang X.-Y."/>
        </authorList>
    </citation>
    <scope>NUCLEOTIDE SEQUENCE [LARGE SCALE GENOMIC DNA]</scope>
    <source>
        <strain evidence="5 6">SDUM1044001</strain>
    </source>
</reference>
<dbReference type="SUPFAM" id="SSF46785">
    <property type="entry name" value="Winged helix' DNA-binding domain"/>
    <property type="match status" value="1"/>
</dbReference>
<dbReference type="PANTHER" id="PTHR43537">
    <property type="entry name" value="TRANSCRIPTIONAL REGULATOR, GNTR FAMILY"/>
    <property type="match status" value="1"/>
</dbReference>
<dbReference type="Pfam" id="PF00392">
    <property type="entry name" value="GntR"/>
    <property type="match status" value="1"/>
</dbReference>
<dbReference type="Proteomes" id="UP001378188">
    <property type="component" value="Unassembled WGS sequence"/>
</dbReference>
<dbReference type="InterPro" id="IPR011711">
    <property type="entry name" value="GntR_C"/>
</dbReference>
<evidence type="ECO:0000256" key="3">
    <source>
        <dbReference type="ARBA" id="ARBA00023163"/>
    </source>
</evidence>
<comment type="caution">
    <text evidence="5">The sequence shown here is derived from an EMBL/GenBank/DDBJ whole genome shotgun (WGS) entry which is preliminary data.</text>
</comment>
<accession>A0AAW9RQU7</accession>
<dbReference type="RefSeq" id="WP_340330327.1">
    <property type="nucleotide sequence ID" value="NZ_JAZHOF010000005.1"/>
</dbReference>
<dbReference type="GO" id="GO:0003677">
    <property type="term" value="F:DNA binding"/>
    <property type="evidence" value="ECO:0007669"/>
    <property type="project" value="UniProtKB-KW"/>
</dbReference>
<dbReference type="EMBL" id="JAZHOF010000005">
    <property type="protein sequence ID" value="MEJ8572632.1"/>
    <property type="molecule type" value="Genomic_DNA"/>
</dbReference>